<evidence type="ECO:0000313" key="3">
    <source>
        <dbReference type="EMBL" id="OHS94909.1"/>
    </source>
</evidence>
<feature type="transmembrane region" description="Helical" evidence="1">
    <location>
        <begin position="6"/>
        <end position="25"/>
    </location>
</feature>
<dbReference type="GeneID" id="94830411"/>
<dbReference type="InterPro" id="IPR049625">
    <property type="entry name" value="Glyco_transf_61_cat"/>
</dbReference>
<sequence>MGSFLTNFLFFSFSIAGLFYFLGICETYNIQMLTIPYNFQRFDNFKALDHLKLLKSENISFTFPKESTVDMVGCCLERQTLVSYLFEQKEMTDQFQYSEIHDTFVTNKCDVYFNNSLFQFCRVYYTSLIEFPYVAGNITYLNNVIHVYMQWPFHVGDFVFITLTAICMFPQEILDKSSIILYETNPIVLDALASFNINEDRIIVTTHAEEIFYVHHLYSITPHHCNSLRPVSFQKLRDHFIKYYNLDKNPPKNFVLLSRTGKTNELMNSKDILQTFNEAHPEINWLIDNEPKEFKNLVPYYNNILCLFTCTSSSIALSMFMQKDSVVCEIHGQFFEPLYLHSSAYLGHHHILARIPGMSKTAEDPYELPLDTAAKMLELALNYINGNQSKTN</sequence>
<keyword evidence="1" id="KW-1133">Transmembrane helix</keyword>
<feature type="domain" description="Glycosyltransferase 61 catalytic" evidence="2">
    <location>
        <begin position="159"/>
        <end position="328"/>
    </location>
</feature>
<name>A0A1J4JBX0_9EUKA</name>
<evidence type="ECO:0000256" key="1">
    <source>
        <dbReference type="SAM" id="Phobius"/>
    </source>
</evidence>
<dbReference type="RefSeq" id="XP_068348046.1">
    <property type="nucleotide sequence ID" value="XM_068495707.1"/>
</dbReference>
<accession>A0A1J4JBX0</accession>
<keyword evidence="1" id="KW-0472">Membrane</keyword>
<dbReference type="GO" id="GO:0016757">
    <property type="term" value="F:glycosyltransferase activity"/>
    <property type="evidence" value="ECO:0007669"/>
    <property type="project" value="InterPro"/>
</dbReference>
<keyword evidence="1" id="KW-0812">Transmembrane</keyword>
<comment type="caution">
    <text evidence="3">The sequence shown here is derived from an EMBL/GenBank/DDBJ whole genome shotgun (WGS) entry which is preliminary data.</text>
</comment>
<dbReference type="Proteomes" id="UP000179807">
    <property type="component" value="Unassembled WGS sequence"/>
</dbReference>
<protein>
    <recommendedName>
        <fullName evidence="2">Glycosyltransferase 61 catalytic domain-containing protein</fullName>
    </recommendedName>
</protein>
<proteinExistence type="predicted"/>
<organism evidence="3 4">
    <name type="scientific">Tritrichomonas foetus</name>
    <dbReference type="NCBI Taxonomy" id="1144522"/>
    <lineage>
        <taxon>Eukaryota</taxon>
        <taxon>Metamonada</taxon>
        <taxon>Parabasalia</taxon>
        <taxon>Tritrichomonadida</taxon>
        <taxon>Tritrichomonadidae</taxon>
        <taxon>Tritrichomonas</taxon>
    </lineage>
</organism>
<evidence type="ECO:0000259" key="2">
    <source>
        <dbReference type="Pfam" id="PF04577"/>
    </source>
</evidence>
<gene>
    <name evidence="3" type="ORF">TRFO_10859</name>
</gene>
<dbReference type="Pfam" id="PF04577">
    <property type="entry name" value="Glyco_transf_61"/>
    <property type="match status" value="1"/>
</dbReference>
<dbReference type="VEuPathDB" id="TrichDB:TRFO_10859"/>
<dbReference type="EMBL" id="MLAK01001282">
    <property type="protein sequence ID" value="OHS94909.1"/>
    <property type="molecule type" value="Genomic_DNA"/>
</dbReference>
<reference evidence="3" key="1">
    <citation type="submission" date="2016-10" db="EMBL/GenBank/DDBJ databases">
        <authorList>
            <person name="Benchimol M."/>
            <person name="Almeida L.G."/>
            <person name="Vasconcelos A.T."/>
            <person name="Perreira-Neves A."/>
            <person name="Rosa I.A."/>
            <person name="Tasca T."/>
            <person name="Bogo M.R."/>
            <person name="de Souza W."/>
        </authorList>
    </citation>
    <scope>NUCLEOTIDE SEQUENCE [LARGE SCALE GENOMIC DNA]</scope>
    <source>
        <strain evidence="3">K</strain>
    </source>
</reference>
<evidence type="ECO:0000313" key="4">
    <source>
        <dbReference type="Proteomes" id="UP000179807"/>
    </source>
</evidence>
<dbReference type="AlphaFoldDB" id="A0A1J4JBX0"/>
<keyword evidence="4" id="KW-1185">Reference proteome</keyword>